<dbReference type="HOGENOM" id="CLU_006332_4_1_1"/>
<evidence type="ECO:0000256" key="3">
    <source>
        <dbReference type="SAM" id="SignalP"/>
    </source>
</evidence>
<dbReference type="GO" id="GO:0005539">
    <property type="term" value="F:glycosaminoglycan binding"/>
    <property type="evidence" value="ECO:0007669"/>
    <property type="project" value="TreeGrafter"/>
</dbReference>
<dbReference type="Proteomes" id="UP000013827">
    <property type="component" value="Unassembled WGS sequence"/>
</dbReference>
<dbReference type="GeneID" id="17282170"/>
<evidence type="ECO:0000313" key="6">
    <source>
        <dbReference type="Proteomes" id="UP000013827"/>
    </source>
</evidence>
<feature type="domain" description="Sulfatase N-terminal" evidence="4">
    <location>
        <begin position="69"/>
        <end position="401"/>
    </location>
</feature>
<dbReference type="EnsemblProtists" id="EOD36900">
    <property type="protein sequence ID" value="EOD36900"/>
    <property type="gene ID" value="EMIHUDRAFT_201189"/>
</dbReference>
<dbReference type="Pfam" id="PF00884">
    <property type="entry name" value="Sulfatase"/>
    <property type="match status" value="1"/>
</dbReference>
<protein>
    <recommendedName>
        <fullName evidence="4">Sulfatase N-terminal domain-containing protein</fullName>
    </recommendedName>
</protein>
<evidence type="ECO:0000256" key="1">
    <source>
        <dbReference type="ARBA" id="ARBA00008779"/>
    </source>
</evidence>
<accession>A0A0D3KMB5</accession>
<sequence length="605" mass="65990">MRHAAARRLPLLLVLLLLAESTGNRCAFPTTAASSETAEAAASETAEAPLPRRWVPPPPHGPVCKDCPSIVFSLTDDQDVELGGWTPMVKTQSLLQGDGNGAMLTSWRVHTPICSPSRSQTVSGRYFHNIKSTLAVPPAKVQPAATGHVNGSVYTNATFGAHLRAQRGYNVAIFGKANFNTREGFDRWFQGAFLGYGGGFEDDESPDFAYRAAPSEYATSLLGNKSVEWIRRPNVTGSAAAGRPFFLYFAPHCPHTPAMPAAWYKDACAGVRSPRTPAYNHSNAGFHALVATQPPISDVEATLIDDLARRRCQCLLSVDDAHAALVVAVKEARRWESTYWVVTSDHGYNLGHHRLPSNKFLLYDHTLRVPMLVRGPGIAAGDNPVLGTNVDYAPTFLGLAGLATPAAMDGRSLLPMLVPEAREGELPAPTRRHVRAERAALSRRPWRAEQFFQYYTQGGPSPYHPQGCPQTPGFKPCEGWAPGSSSEPNNSPGDLNQCGFPEHEALRGTVRPLDDYSNTYIGLHCPGCIPGDASEYKYGEYQYVCSSEEIVARRCFSSIDTYQLFNMSADPYELHNVYASAPPPILAALKARLRRYYPCRGAACP</sequence>
<organism evidence="5 6">
    <name type="scientific">Emiliania huxleyi (strain CCMP1516)</name>
    <dbReference type="NCBI Taxonomy" id="280463"/>
    <lineage>
        <taxon>Eukaryota</taxon>
        <taxon>Haptista</taxon>
        <taxon>Haptophyta</taxon>
        <taxon>Prymnesiophyceae</taxon>
        <taxon>Isochrysidales</taxon>
        <taxon>Noelaerhabdaceae</taxon>
        <taxon>Emiliania</taxon>
    </lineage>
</organism>
<dbReference type="SUPFAM" id="SSF53649">
    <property type="entry name" value="Alkaline phosphatase-like"/>
    <property type="match status" value="1"/>
</dbReference>
<evidence type="ECO:0000313" key="5">
    <source>
        <dbReference type="EnsemblProtists" id="EOD36900"/>
    </source>
</evidence>
<dbReference type="InterPro" id="IPR017850">
    <property type="entry name" value="Alkaline_phosphatase_core_sf"/>
</dbReference>
<dbReference type="RefSeq" id="XP_005789329.1">
    <property type="nucleotide sequence ID" value="XM_005789272.1"/>
</dbReference>
<reference evidence="6" key="1">
    <citation type="journal article" date="2013" name="Nature">
        <title>Pan genome of the phytoplankton Emiliania underpins its global distribution.</title>
        <authorList>
            <person name="Read B.A."/>
            <person name="Kegel J."/>
            <person name="Klute M.J."/>
            <person name="Kuo A."/>
            <person name="Lefebvre S.C."/>
            <person name="Maumus F."/>
            <person name="Mayer C."/>
            <person name="Miller J."/>
            <person name="Monier A."/>
            <person name="Salamov A."/>
            <person name="Young J."/>
            <person name="Aguilar M."/>
            <person name="Claverie J.M."/>
            <person name="Frickenhaus S."/>
            <person name="Gonzalez K."/>
            <person name="Herman E.K."/>
            <person name="Lin Y.C."/>
            <person name="Napier J."/>
            <person name="Ogata H."/>
            <person name="Sarno A.F."/>
            <person name="Shmutz J."/>
            <person name="Schroeder D."/>
            <person name="de Vargas C."/>
            <person name="Verret F."/>
            <person name="von Dassow P."/>
            <person name="Valentin K."/>
            <person name="Van de Peer Y."/>
            <person name="Wheeler G."/>
            <person name="Dacks J.B."/>
            <person name="Delwiche C.F."/>
            <person name="Dyhrman S.T."/>
            <person name="Glockner G."/>
            <person name="John U."/>
            <person name="Richards T."/>
            <person name="Worden A.Z."/>
            <person name="Zhang X."/>
            <person name="Grigoriev I.V."/>
            <person name="Allen A.E."/>
            <person name="Bidle K."/>
            <person name="Borodovsky M."/>
            <person name="Bowler C."/>
            <person name="Brownlee C."/>
            <person name="Cock J.M."/>
            <person name="Elias M."/>
            <person name="Gladyshev V.N."/>
            <person name="Groth M."/>
            <person name="Guda C."/>
            <person name="Hadaegh A."/>
            <person name="Iglesias-Rodriguez M.D."/>
            <person name="Jenkins J."/>
            <person name="Jones B.M."/>
            <person name="Lawson T."/>
            <person name="Leese F."/>
            <person name="Lindquist E."/>
            <person name="Lobanov A."/>
            <person name="Lomsadze A."/>
            <person name="Malik S.B."/>
            <person name="Marsh M.E."/>
            <person name="Mackinder L."/>
            <person name="Mock T."/>
            <person name="Mueller-Roeber B."/>
            <person name="Pagarete A."/>
            <person name="Parker M."/>
            <person name="Probert I."/>
            <person name="Quesneville H."/>
            <person name="Raines C."/>
            <person name="Rensing S.A."/>
            <person name="Riano-Pachon D.M."/>
            <person name="Richier S."/>
            <person name="Rokitta S."/>
            <person name="Shiraiwa Y."/>
            <person name="Soanes D.M."/>
            <person name="van der Giezen M."/>
            <person name="Wahlund T.M."/>
            <person name="Williams B."/>
            <person name="Wilson W."/>
            <person name="Wolfe G."/>
            <person name="Wurch L.L."/>
        </authorList>
    </citation>
    <scope>NUCLEOTIDE SEQUENCE</scope>
</reference>
<dbReference type="Gene3D" id="3.30.1120.10">
    <property type="match status" value="1"/>
</dbReference>
<name>A0A0D3KMB5_EMIH1</name>
<feature type="signal peptide" evidence="3">
    <location>
        <begin position="1"/>
        <end position="27"/>
    </location>
</feature>
<dbReference type="Gene3D" id="3.40.720.10">
    <property type="entry name" value="Alkaline Phosphatase, subunit A"/>
    <property type="match status" value="1"/>
</dbReference>
<dbReference type="eggNOG" id="KOG3731">
    <property type="taxonomic scope" value="Eukaryota"/>
</dbReference>
<keyword evidence="3" id="KW-0732">Signal</keyword>
<dbReference type="PaxDb" id="2903-EOD36900"/>
<dbReference type="PANTHER" id="PTHR43108">
    <property type="entry name" value="N-ACETYLGLUCOSAMINE-6-SULFATASE FAMILY MEMBER"/>
    <property type="match status" value="1"/>
</dbReference>
<reference evidence="5" key="2">
    <citation type="submission" date="2024-10" db="UniProtKB">
        <authorList>
            <consortium name="EnsemblProtists"/>
        </authorList>
    </citation>
    <scope>IDENTIFICATION</scope>
</reference>
<proteinExistence type="inferred from homology"/>
<evidence type="ECO:0000256" key="2">
    <source>
        <dbReference type="SAM" id="MobiDB-lite"/>
    </source>
</evidence>
<dbReference type="OMA" id="RYFHNIK"/>
<evidence type="ECO:0000259" key="4">
    <source>
        <dbReference type="Pfam" id="PF00884"/>
    </source>
</evidence>
<dbReference type="STRING" id="2903.R1FCY9"/>
<dbReference type="PANTHER" id="PTHR43108:SF8">
    <property type="entry name" value="SD21168P"/>
    <property type="match status" value="1"/>
</dbReference>
<dbReference type="InterPro" id="IPR000917">
    <property type="entry name" value="Sulfatase_N"/>
</dbReference>
<dbReference type="AlphaFoldDB" id="A0A0D3KMB5"/>
<feature type="region of interest" description="Disordered" evidence="2">
    <location>
        <begin position="31"/>
        <end position="53"/>
    </location>
</feature>
<feature type="chain" id="PRO_5044265004" description="Sulfatase N-terminal domain-containing protein" evidence="3">
    <location>
        <begin position="28"/>
        <end position="605"/>
    </location>
</feature>
<dbReference type="KEGG" id="ehx:EMIHUDRAFT_201189"/>
<comment type="similarity">
    <text evidence="1">Belongs to the sulfatase family.</text>
</comment>
<keyword evidence="6" id="KW-1185">Reference proteome</keyword>
<dbReference type="GO" id="GO:0008449">
    <property type="term" value="F:N-acetylglucosamine-6-sulfatase activity"/>
    <property type="evidence" value="ECO:0007669"/>
    <property type="project" value="TreeGrafter"/>
</dbReference>